<dbReference type="PANTHER" id="PTHR30383:SF5">
    <property type="entry name" value="SGNH HYDROLASE-TYPE ESTERASE DOMAIN-CONTAINING PROTEIN"/>
    <property type="match status" value="1"/>
</dbReference>
<evidence type="ECO:0000313" key="2">
    <source>
        <dbReference type="EMBL" id="MEQ2471518.1"/>
    </source>
</evidence>
<dbReference type="PANTHER" id="PTHR30383">
    <property type="entry name" value="THIOESTERASE 1/PROTEASE 1/LYSOPHOSPHOLIPASE L1"/>
    <property type="match status" value="1"/>
</dbReference>
<dbReference type="CDD" id="cd00229">
    <property type="entry name" value="SGNH_hydrolase"/>
    <property type="match status" value="1"/>
</dbReference>
<protein>
    <submittedName>
        <fullName evidence="2">SGNH/GDSL hydrolase family protein</fullName>
        <ecNumber evidence="2">3.1.-.-</ecNumber>
    </submittedName>
</protein>
<dbReference type="RefSeq" id="WP_349163755.1">
    <property type="nucleotide sequence ID" value="NZ_JBBMFE010000002.1"/>
</dbReference>
<evidence type="ECO:0000259" key="1">
    <source>
        <dbReference type="Pfam" id="PF13472"/>
    </source>
</evidence>
<gene>
    <name evidence="2" type="ORF">WMO29_03300</name>
</gene>
<feature type="domain" description="SGNH hydrolase-type esterase" evidence="1">
    <location>
        <begin position="136"/>
        <end position="344"/>
    </location>
</feature>
<comment type="caution">
    <text evidence="2">The sequence shown here is derived from an EMBL/GenBank/DDBJ whole genome shotgun (WGS) entry which is preliminary data.</text>
</comment>
<dbReference type="EMBL" id="JBBMFE010000002">
    <property type="protein sequence ID" value="MEQ2471518.1"/>
    <property type="molecule type" value="Genomic_DNA"/>
</dbReference>
<keyword evidence="3" id="KW-1185">Reference proteome</keyword>
<accession>A0ABV1FG59</accession>
<name>A0ABV1FG59_9FIRM</name>
<dbReference type="SUPFAM" id="SSF52266">
    <property type="entry name" value="SGNH hydrolase"/>
    <property type="match status" value="1"/>
</dbReference>
<dbReference type="InterPro" id="IPR013830">
    <property type="entry name" value="SGNH_hydro"/>
</dbReference>
<reference evidence="2 3" key="1">
    <citation type="submission" date="2024-03" db="EMBL/GenBank/DDBJ databases">
        <title>Human intestinal bacterial collection.</title>
        <authorList>
            <person name="Pauvert C."/>
            <person name="Hitch T.C.A."/>
            <person name="Clavel T."/>
        </authorList>
    </citation>
    <scope>NUCLEOTIDE SEQUENCE [LARGE SCALE GENOMIC DNA]</scope>
    <source>
        <strain evidence="2 3">CLA-AA-H132</strain>
    </source>
</reference>
<sequence>MSGIRSKKKLLLIIPAAVIVALLVWNVMLQMELKKYKPQVEAYLPEDVYVAVGSTVELYDDEVVWSGLRDGYVCNWDCEIGENLEDRFSVTGKEEQVGEYDLTLTVFDYNVNEVITLKSTLHVAEKLEGEYSLVNIGDSLSDGREWYRTIYHLSGDQLTFAGTRGWTRYSHEGRSGFSAQDYLEPTKFYSDGNDEGVQPFYDPVQKMFDWKYYKLSTGIDPDAIQIFLGTNGLKDDPADTVNAIARMVDNIRRHDPDIPIYLVNTLYWGDQEKIGTMVKQDGTAFLPGEFKNRSDKRVIDLAKAMAKKFKGKKNIVLIPLGFMHNSDANFEEGDALHPGAAGYDQFAAVMYSVYCGTLKEMLK</sequence>
<dbReference type="Gene3D" id="3.40.50.1110">
    <property type="entry name" value="SGNH hydrolase"/>
    <property type="match status" value="1"/>
</dbReference>
<dbReference type="Pfam" id="PF13472">
    <property type="entry name" value="Lipase_GDSL_2"/>
    <property type="match status" value="1"/>
</dbReference>
<keyword evidence="2" id="KW-0378">Hydrolase</keyword>
<dbReference type="Proteomes" id="UP001438008">
    <property type="component" value="Unassembled WGS sequence"/>
</dbReference>
<dbReference type="InterPro" id="IPR051532">
    <property type="entry name" value="Ester_Hydrolysis_Enzymes"/>
</dbReference>
<proteinExistence type="predicted"/>
<dbReference type="EC" id="3.1.-.-" evidence="2"/>
<organism evidence="2 3">
    <name type="scientific">Laedolimicola intestinihominis</name>
    <dbReference type="NCBI Taxonomy" id="3133166"/>
    <lineage>
        <taxon>Bacteria</taxon>
        <taxon>Bacillati</taxon>
        <taxon>Bacillota</taxon>
        <taxon>Clostridia</taxon>
        <taxon>Lachnospirales</taxon>
        <taxon>Lachnospiraceae</taxon>
        <taxon>Laedolimicola</taxon>
    </lineage>
</organism>
<dbReference type="GO" id="GO:0016787">
    <property type="term" value="F:hydrolase activity"/>
    <property type="evidence" value="ECO:0007669"/>
    <property type="project" value="UniProtKB-KW"/>
</dbReference>
<dbReference type="InterPro" id="IPR036514">
    <property type="entry name" value="SGNH_hydro_sf"/>
</dbReference>
<evidence type="ECO:0000313" key="3">
    <source>
        <dbReference type="Proteomes" id="UP001438008"/>
    </source>
</evidence>